<keyword evidence="1" id="KW-0418">Kinase</keyword>
<dbReference type="EMBL" id="VOPL01000001">
    <property type="protein sequence ID" value="TXB70990.1"/>
    <property type="molecule type" value="Genomic_DNA"/>
</dbReference>
<proteinExistence type="predicted"/>
<dbReference type="Proteomes" id="UP000321562">
    <property type="component" value="Unassembled WGS sequence"/>
</dbReference>
<dbReference type="InterPro" id="IPR045616">
    <property type="entry name" value="DUF6446"/>
</dbReference>
<keyword evidence="1" id="KW-0808">Transferase</keyword>
<organism evidence="1 2">
    <name type="scientific">Paracoccus aurantiacus</name>
    <dbReference type="NCBI Taxonomy" id="2599412"/>
    <lineage>
        <taxon>Bacteria</taxon>
        <taxon>Pseudomonadati</taxon>
        <taxon>Pseudomonadota</taxon>
        <taxon>Alphaproteobacteria</taxon>
        <taxon>Rhodobacterales</taxon>
        <taxon>Paracoccaceae</taxon>
        <taxon>Paracoccus</taxon>
    </lineage>
</organism>
<keyword evidence="2" id="KW-1185">Reference proteome</keyword>
<accession>A0A5C6S9D3</accession>
<sequence length="157" mass="16689">MNWGKVAVIAIVASAAAAGAGVWYAQNYAYYDEIDPASVALTAVVNGAEVPLQATDIRAIDGSSAPNRWRACARLTAPLPDGAEPYPIAAPTYAPGWFDCFDADQIGNDLQSGAAGAWLAQSEIHPDVDRVLAVYPDGRVFGWHQINDKTPERGVMD</sequence>
<dbReference type="Pfam" id="PF20044">
    <property type="entry name" value="DUF6446"/>
    <property type="match status" value="1"/>
</dbReference>
<gene>
    <name evidence="1" type="ORF">FQV27_03855</name>
</gene>
<reference evidence="1 2" key="1">
    <citation type="submission" date="2019-08" db="EMBL/GenBank/DDBJ databases">
        <authorList>
            <person name="Ye J."/>
        </authorList>
    </citation>
    <scope>NUCLEOTIDE SEQUENCE [LARGE SCALE GENOMIC DNA]</scope>
    <source>
        <strain evidence="1 2">TK008</strain>
    </source>
</reference>
<dbReference type="RefSeq" id="WP_147096472.1">
    <property type="nucleotide sequence ID" value="NZ_JBHUFH010000002.1"/>
</dbReference>
<name>A0A5C6S9D3_9RHOB</name>
<dbReference type="OrthoDB" id="7819947at2"/>
<evidence type="ECO:0000313" key="1">
    <source>
        <dbReference type="EMBL" id="TXB70990.1"/>
    </source>
</evidence>
<dbReference type="GO" id="GO:0016301">
    <property type="term" value="F:kinase activity"/>
    <property type="evidence" value="ECO:0007669"/>
    <property type="project" value="UniProtKB-KW"/>
</dbReference>
<evidence type="ECO:0000313" key="2">
    <source>
        <dbReference type="Proteomes" id="UP000321562"/>
    </source>
</evidence>
<comment type="caution">
    <text evidence="1">The sequence shown here is derived from an EMBL/GenBank/DDBJ whole genome shotgun (WGS) entry which is preliminary data.</text>
</comment>
<dbReference type="AlphaFoldDB" id="A0A5C6S9D3"/>
<protein>
    <submittedName>
        <fullName evidence="1">Histidine kinase</fullName>
    </submittedName>
</protein>